<gene>
    <name evidence="2" type="ORF">GCM10023184_47320</name>
</gene>
<reference evidence="3" key="1">
    <citation type="journal article" date="2019" name="Int. J. Syst. Evol. Microbiol.">
        <title>The Global Catalogue of Microorganisms (GCM) 10K type strain sequencing project: providing services to taxonomists for standard genome sequencing and annotation.</title>
        <authorList>
            <consortium name="The Broad Institute Genomics Platform"/>
            <consortium name="The Broad Institute Genome Sequencing Center for Infectious Disease"/>
            <person name="Wu L."/>
            <person name="Ma J."/>
        </authorList>
    </citation>
    <scope>NUCLEOTIDE SEQUENCE [LARGE SCALE GENOMIC DNA]</scope>
    <source>
        <strain evidence="3">JCM 17919</strain>
    </source>
</reference>
<evidence type="ECO:0008006" key="4">
    <source>
        <dbReference type="Google" id="ProtNLM"/>
    </source>
</evidence>
<dbReference type="RefSeq" id="WP_345258552.1">
    <property type="nucleotide sequence ID" value="NZ_BAABGY010000026.1"/>
</dbReference>
<feature type="transmembrane region" description="Helical" evidence="1">
    <location>
        <begin position="29"/>
        <end position="49"/>
    </location>
</feature>
<name>A0ABP8HVG6_9BACT</name>
<protein>
    <recommendedName>
        <fullName evidence="4">DUF4190 domain-containing protein</fullName>
    </recommendedName>
</protein>
<organism evidence="2 3">
    <name type="scientific">Flaviaesturariibacter amylovorans</name>
    <dbReference type="NCBI Taxonomy" id="1084520"/>
    <lineage>
        <taxon>Bacteria</taxon>
        <taxon>Pseudomonadati</taxon>
        <taxon>Bacteroidota</taxon>
        <taxon>Chitinophagia</taxon>
        <taxon>Chitinophagales</taxon>
        <taxon>Chitinophagaceae</taxon>
        <taxon>Flaviaestuariibacter</taxon>
    </lineage>
</organism>
<keyword evidence="1" id="KW-0812">Transmembrane</keyword>
<evidence type="ECO:0000313" key="2">
    <source>
        <dbReference type="EMBL" id="GAA4345396.1"/>
    </source>
</evidence>
<proteinExistence type="predicted"/>
<sequence>MNRIKLLSFAATLLLYTLLVYRINLFDHIALFAGIFAATLAAGIALRAARSDERRAAIGWGLVYGSLVAFVLLAVLVTWMMRLH</sequence>
<keyword evidence="3" id="KW-1185">Reference proteome</keyword>
<keyword evidence="1" id="KW-0472">Membrane</keyword>
<evidence type="ECO:0000256" key="1">
    <source>
        <dbReference type="SAM" id="Phobius"/>
    </source>
</evidence>
<accession>A0ABP8HVG6</accession>
<dbReference type="EMBL" id="BAABGY010000026">
    <property type="protein sequence ID" value="GAA4345396.1"/>
    <property type="molecule type" value="Genomic_DNA"/>
</dbReference>
<evidence type="ECO:0000313" key="3">
    <source>
        <dbReference type="Proteomes" id="UP001501725"/>
    </source>
</evidence>
<comment type="caution">
    <text evidence="2">The sequence shown here is derived from an EMBL/GenBank/DDBJ whole genome shotgun (WGS) entry which is preliminary data.</text>
</comment>
<keyword evidence="1" id="KW-1133">Transmembrane helix</keyword>
<dbReference type="Proteomes" id="UP001501725">
    <property type="component" value="Unassembled WGS sequence"/>
</dbReference>
<feature type="transmembrane region" description="Helical" evidence="1">
    <location>
        <begin position="61"/>
        <end position="81"/>
    </location>
</feature>